<dbReference type="AlphaFoldDB" id="B7AP34"/>
<comment type="caution">
    <text evidence="1">The sequence shown here is derived from an EMBL/GenBank/DDBJ whole genome shotgun (WGS) entry which is preliminary data.</text>
</comment>
<reference evidence="1 2" key="2">
    <citation type="submission" date="2008-11" db="EMBL/GenBank/DDBJ databases">
        <authorList>
            <person name="Fulton L."/>
            <person name="Clifton S."/>
            <person name="Fulton B."/>
            <person name="Xu J."/>
            <person name="Minx P."/>
            <person name="Pepin K.H."/>
            <person name="Johnson M."/>
            <person name="Bhonagiri V."/>
            <person name="Nash W.E."/>
            <person name="Mardis E.R."/>
            <person name="Wilson R.K."/>
        </authorList>
    </citation>
    <scope>NUCLEOTIDE SEQUENCE [LARGE SCALE GENOMIC DNA]</scope>
    <source>
        <strain evidence="1 2">ATCC 43243</strain>
    </source>
</reference>
<accession>B7AP34</accession>
<evidence type="ECO:0000313" key="1">
    <source>
        <dbReference type="EMBL" id="EEC58308.1"/>
    </source>
</evidence>
<organism evidence="1 2">
    <name type="scientific">[Bacteroides] pectinophilus ATCC 43243</name>
    <dbReference type="NCBI Taxonomy" id="483218"/>
    <lineage>
        <taxon>Bacteria</taxon>
        <taxon>Bacillati</taxon>
        <taxon>Bacillota</taxon>
        <taxon>Clostridia</taxon>
        <taxon>Eubacteriales</taxon>
    </lineage>
</organism>
<proteinExistence type="predicted"/>
<gene>
    <name evidence="1" type="ORF">BACPEC_00438</name>
</gene>
<dbReference type="Pfam" id="PF18960">
    <property type="entry name" value="DUF5702"/>
    <property type="match status" value="1"/>
</dbReference>
<dbReference type="InterPro" id="IPR043756">
    <property type="entry name" value="DUF5702"/>
</dbReference>
<reference evidence="1 2" key="1">
    <citation type="submission" date="2008-11" db="EMBL/GenBank/DDBJ databases">
        <title>Draft genome sequence of Bacteroides pectinophilus (ATCC 43243).</title>
        <authorList>
            <person name="Sudarsanam P."/>
            <person name="Ley R."/>
            <person name="Guruge J."/>
            <person name="Turnbaugh P.J."/>
            <person name="Mahowald M."/>
            <person name="Liep D."/>
            <person name="Gordon J."/>
        </authorList>
    </citation>
    <scope>NUCLEOTIDE SEQUENCE [LARGE SCALE GENOMIC DNA]</scope>
    <source>
        <strain evidence="1 2">ATCC 43243</strain>
    </source>
</reference>
<name>B7AP34_9FIRM</name>
<protein>
    <submittedName>
        <fullName evidence="1">Uncharacterized protein</fullName>
    </submittedName>
</protein>
<evidence type="ECO:0000313" key="2">
    <source>
        <dbReference type="Proteomes" id="UP000003136"/>
    </source>
</evidence>
<keyword evidence="2" id="KW-1185">Reference proteome</keyword>
<dbReference type="eggNOG" id="ENOG502ZC8M">
    <property type="taxonomic scope" value="Bacteria"/>
</dbReference>
<dbReference type="HOGENOM" id="CLU_467454_0_0_9"/>
<sequence length="583" mass="63747">MRFYRLKAQITVLASLTIILVLAVVCTSIKSASDAAVNVKLGMAANLAVESVFAGYTRQIADRFNILIMPDRQSLEADITSYAGKSCENNGRFGGAQALACDITAKTYPTDEGGSVFASAVASYMQYGVFSEFADMLMGSEKRIRAEYRTGELAEEIAQCREDIAAIDSVLLELIAQVEGIDSAGGYFKSENDGPAATGQGFVKTAAPDEPSPSLMGVSDLRVYNVMKPHYSNLSAILSDIQDDAYELDNLDDDASPQKERWLKASVSGSISELEDAVDSAKAACERGIELCNMYRKSKDSVVKKAKTAQGHIDESRNLIGKEVADILYEDAGKIGQFATDDAICDAETVYSALRDILPYFMLLSQRTQDISNAYRNGSYGEVQDRTHDARMTAQAIRYSGLKFNYSGVVFKKNKADKGMFQRVRDVMSKGMMGIVLEDGAEVSEKQITFSDLADSAVSYDRSHLDGVLTQIKNTILYDEYVMMHFDSYTDYITNDRGGGTNTENASVSGDEGELLDYQAEYILNGCRTDYDNLFMTVLKLSALREGTNFVCLMTDSARRQECYALALAMFGFTGNAGSSHGC</sequence>
<dbReference type="EMBL" id="ABVQ01000034">
    <property type="protein sequence ID" value="EEC58308.1"/>
    <property type="molecule type" value="Genomic_DNA"/>
</dbReference>
<dbReference type="STRING" id="483218.BACPEC_00438"/>
<dbReference type="Proteomes" id="UP000003136">
    <property type="component" value="Unassembled WGS sequence"/>
</dbReference>